<protein>
    <submittedName>
        <fullName evidence="2">Uncharacterized protein</fullName>
    </submittedName>
</protein>
<evidence type="ECO:0000313" key="2">
    <source>
        <dbReference type="EMBL" id="GBP41907.1"/>
    </source>
</evidence>
<evidence type="ECO:0000256" key="1">
    <source>
        <dbReference type="SAM" id="MobiDB-lite"/>
    </source>
</evidence>
<gene>
    <name evidence="2" type="ORF">EVAR_31670_1</name>
</gene>
<evidence type="ECO:0000313" key="3">
    <source>
        <dbReference type="Proteomes" id="UP000299102"/>
    </source>
</evidence>
<feature type="region of interest" description="Disordered" evidence="1">
    <location>
        <begin position="1"/>
        <end position="24"/>
    </location>
</feature>
<proteinExistence type="predicted"/>
<comment type="caution">
    <text evidence="2">The sequence shown here is derived from an EMBL/GenBank/DDBJ whole genome shotgun (WGS) entry which is preliminary data.</text>
</comment>
<reference evidence="2 3" key="1">
    <citation type="journal article" date="2019" name="Commun. Biol.">
        <title>The bagworm genome reveals a unique fibroin gene that provides high tensile strength.</title>
        <authorList>
            <person name="Kono N."/>
            <person name="Nakamura H."/>
            <person name="Ohtoshi R."/>
            <person name="Tomita M."/>
            <person name="Numata K."/>
            <person name="Arakawa K."/>
        </authorList>
    </citation>
    <scope>NUCLEOTIDE SEQUENCE [LARGE SCALE GENOMIC DNA]</scope>
</reference>
<accession>A0A4C1VVM9</accession>
<organism evidence="2 3">
    <name type="scientific">Eumeta variegata</name>
    <name type="common">Bagworm moth</name>
    <name type="synonym">Eumeta japonica</name>
    <dbReference type="NCBI Taxonomy" id="151549"/>
    <lineage>
        <taxon>Eukaryota</taxon>
        <taxon>Metazoa</taxon>
        <taxon>Ecdysozoa</taxon>
        <taxon>Arthropoda</taxon>
        <taxon>Hexapoda</taxon>
        <taxon>Insecta</taxon>
        <taxon>Pterygota</taxon>
        <taxon>Neoptera</taxon>
        <taxon>Endopterygota</taxon>
        <taxon>Lepidoptera</taxon>
        <taxon>Glossata</taxon>
        <taxon>Ditrysia</taxon>
        <taxon>Tineoidea</taxon>
        <taxon>Psychidae</taxon>
        <taxon>Oiketicinae</taxon>
        <taxon>Eumeta</taxon>
    </lineage>
</organism>
<sequence>MIVDVEDDPLEKNNFDPRSPLSLGNRSRNRALINSRNIGANFANLETAAGRVSPWPSGTACTKFAIKTIRLRDYTKQIVRKSPFA</sequence>
<keyword evidence="3" id="KW-1185">Reference proteome</keyword>
<dbReference type="AlphaFoldDB" id="A0A4C1VVM9"/>
<dbReference type="EMBL" id="BGZK01000408">
    <property type="protein sequence ID" value="GBP41907.1"/>
    <property type="molecule type" value="Genomic_DNA"/>
</dbReference>
<dbReference type="Proteomes" id="UP000299102">
    <property type="component" value="Unassembled WGS sequence"/>
</dbReference>
<name>A0A4C1VVM9_EUMVA</name>